<evidence type="ECO:0000313" key="3">
    <source>
        <dbReference type="Proteomes" id="UP000077868"/>
    </source>
</evidence>
<dbReference type="RefSeq" id="WP_084527593.1">
    <property type="nucleotide sequence ID" value="NZ_CP015079.1"/>
</dbReference>
<dbReference type="STRING" id="1300347.I601_2760"/>
<protein>
    <submittedName>
        <fullName evidence="2">Uncharacterized protein</fullName>
    </submittedName>
</protein>
<organism evidence="2 3">
    <name type="scientific">Nocardioides dokdonensis FR1436</name>
    <dbReference type="NCBI Taxonomy" id="1300347"/>
    <lineage>
        <taxon>Bacteria</taxon>
        <taxon>Bacillati</taxon>
        <taxon>Actinomycetota</taxon>
        <taxon>Actinomycetes</taxon>
        <taxon>Propionibacteriales</taxon>
        <taxon>Nocardioidaceae</taxon>
        <taxon>Nocardioides</taxon>
    </lineage>
</organism>
<proteinExistence type="predicted"/>
<reference evidence="2 3" key="1">
    <citation type="submission" date="2016-03" db="EMBL/GenBank/DDBJ databases">
        <title>Complete genome sequence of a soil Actinobacterium, Nocardioides dokdonensis FR1436.</title>
        <authorList>
            <person name="Kwon S.-K."/>
            <person name="Kim K."/>
            <person name="Kim J.F."/>
        </authorList>
    </citation>
    <scope>NUCLEOTIDE SEQUENCE [LARGE SCALE GENOMIC DNA]</scope>
    <source>
        <strain evidence="2 3">FR1436</strain>
    </source>
</reference>
<dbReference type="CDD" id="cd00085">
    <property type="entry name" value="HNHc"/>
    <property type="match status" value="1"/>
</dbReference>
<dbReference type="InterPro" id="IPR003615">
    <property type="entry name" value="HNH_nuc"/>
</dbReference>
<dbReference type="EMBL" id="CP015079">
    <property type="protein sequence ID" value="ANH39176.1"/>
    <property type="molecule type" value="Genomic_DNA"/>
</dbReference>
<accession>A0A1A9GM74</accession>
<evidence type="ECO:0000313" key="2">
    <source>
        <dbReference type="EMBL" id="ANH39176.1"/>
    </source>
</evidence>
<name>A0A1A9GM74_9ACTN</name>
<dbReference type="AlphaFoldDB" id="A0A1A9GM74"/>
<evidence type="ECO:0000256" key="1">
    <source>
        <dbReference type="SAM" id="MobiDB-lite"/>
    </source>
</evidence>
<dbReference type="OrthoDB" id="5241234at2"/>
<feature type="region of interest" description="Disordered" evidence="1">
    <location>
        <begin position="482"/>
        <end position="504"/>
    </location>
</feature>
<gene>
    <name evidence="2" type="ORF">I601_2760</name>
</gene>
<sequence>MTDETVAHSYEDVHTTEGVVGVVLREPSTERSVPELAQCRSGGSVHLVTVEHADVHDLEPSSTSVLALLPFAISGPAPDVARAIQEAQVEELSEAGIVDEIRELEELKARCAARQARLSAALDRRVRERHARSGVRPERQGAGVGAQVALARRESPHRGAQHLGLAKVLVTEMPHTLAAMEAGRCHEWRATLLARETACLSAEHRRVVDTEMMADPGATEGWGDARLVAAAKAIAYRLDPHAAVERARKAVENRFVSLRPAPDTMSYLGALLPVALGVSCWAVLKNAADHARAQGDPRSRGQVMADTLVAAILGSRSQDGDQTAPEVPAVPVAVHLTVSDETLLGAGSEPGWLHDYGPIPAGLCRDLAADAVDRAHATLRRLYTTSAGQLVAMDSRSRTFDGSLRLYIDLRDQTCRTPWCDAPVRHRDHVAAVASDGLTQADNGQGLCAACNLAKEAPDWRSRTVHEPGAPPGLHVVETITPTGHRHRSRSPGLPPPADLQART</sequence>
<keyword evidence="3" id="KW-1185">Reference proteome</keyword>
<dbReference type="KEGG" id="ndk:I601_2760"/>
<dbReference type="PATRIC" id="fig|1300347.3.peg.2755"/>
<dbReference type="Proteomes" id="UP000077868">
    <property type="component" value="Chromosome"/>
</dbReference>